<dbReference type="SUPFAM" id="SSF51735">
    <property type="entry name" value="NAD(P)-binding Rossmann-fold domains"/>
    <property type="match status" value="1"/>
</dbReference>
<keyword evidence="15" id="KW-1185">Reference proteome</keyword>
<keyword evidence="9 11" id="KW-0486">Methionine biosynthesis</keyword>
<dbReference type="SUPFAM" id="SSF53223">
    <property type="entry name" value="Aminoacid dehydrogenase-like, N-terminal domain"/>
    <property type="match status" value="1"/>
</dbReference>
<dbReference type="EMBL" id="JAMXLY010000080">
    <property type="protein sequence ID" value="MCO6026588.1"/>
    <property type="molecule type" value="Genomic_DNA"/>
</dbReference>
<dbReference type="EC" id="3.5.4.9" evidence="11"/>
<comment type="catalytic activity">
    <reaction evidence="11">
        <text>(6R)-5,10-methylene-5,6,7,8-tetrahydrofolate + NADP(+) = (6R)-5,10-methenyltetrahydrofolate + NADPH</text>
        <dbReference type="Rhea" id="RHEA:22812"/>
        <dbReference type="ChEBI" id="CHEBI:15636"/>
        <dbReference type="ChEBI" id="CHEBI:57455"/>
        <dbReference type="ChEBI" id="CHEBI:57783"/>
        <dbReference type="ChEBI" id="CHEBI:58349"/>
        <dbReference type="EC" id="1.5.1.5"/>
    </reaction>
</comment>
<dbReference type="PANTHER" id="PTHR48099:SF5">
    <property type="entry name" value="C-1-TETRAHYDROFOLATE SYNTHASE, CYTOPLASMIC"/>
    <property type="match status" value="1"/>
</dbReference>
<evidence type="ECO:0000259" key="12">
    <source>
        <dbReference type="Pfam" id="PF00763"/>
    </source>
</evidence>
<dbReference type="InterPro" id="IPR036291">
    <property type="entry name" value="NAD(P)-bd_dom_sf"/>
</dbReference>
<dbReference type="Gene3D" id="3.40.50.720">
    <property type="entry name" value="NAD(P)-binding Rossmann-like Domain"/>
    <property type="match status" value="1"/>
</dbReference>
<evidence type="ECO:0000256" key="11">
    <source>
        <dbReference type="HAMAP-Rule" id="MF_01576"/>
    </source>
</evidence>
<evidence type="ECO:0000256" key="1">
    <source>
        <dbReference type="ARBA" id="ARBA00004777"/>
    </source>
</evidence>
<feature type="domain" description="Tetrahydrofolate dehydrogenase/cyclohydrolase NAD(P)-binding" evidence="13">
    <location>
        <begin position="138"/>
        <end position="289"/>
    </location>
</feature>
<evidence type="ECO:0000256" key="3">
    <source>
        <dbReference type="ARBA" id="ARBA00022605"/>
    </source>
</evidence>
<evidence type="ECO:0000256" key="9">
    <source>
        <dbReference type="ARBA" id="ARBA00023167"/>
    </source>
</evidence>
<evidence type="ECO:0000313" key="15">
    <source>
        <dbReference type="Proteomes" id="UP001204015"/>
    </source>
</evidence>
<dbReference type="Proteomes" id="UP001204015">
    <property type="component" value="Unassembled WGS sequence"/>
</dbReference>
<dbReference type="InterPro" id="IPR046346">
    <property type="entry name" value="Aminoacid_DH-like_N_sf"/>
</dbReference>
<evidence type="ECO:0000256" key="4">
    <source>
        <dbReference type="ARBA" id="ARBA00022755"/>
    </source>
</evidence>
<dbReference type="InterPro" id="IPR000672">
    <property type="entry name" value="THF_DH/CycHdrlase"/>
</dbReference>
<dbReference type="PROSITE" id="PS00766">
    <property type="entry name" value="THF_DHG_CYH_1"/>
    <property type="match status" value="1"/>
</dbReference>
<comment type="subunit">
    <text evidence="11">Homodimer.</text>
</comment>
<sequence>MTLIDGKATSKAIKAEIAEEVRKILAGGGKQPHLVAVLVGHDGGSETYVKNKMLACQVCGIKSTLIRYEDDVKEEELLACVDRLNKDKDVDGFIVQLPLPPQIDEQKIIMAIDYRKDVDGFHPVNVGRLSIGLPCFISATPLGILTLLRHYNIPTSGKKCVIIGRSNIVGKPMAQLMMNKKFGDCTVTVCHSHTKDIAGETRDADILISAIGKPNFVTADMVKDGATVIDVGTTRVPDPTKKKGFHLNGDVKFDEVAPKCAFITPVPGGVGPMTICSLMKNTLAAAKKEYYD</sequence>
<evidence type="ECO:0000256" key="8">
    <source>
        <dbReference type="ARBA" id="ARBA00023102"/>
    </source>
</evidence>
<dbReference type="Pfam" id="PF02882">
    <property type="entry name" value="THF_DHG_CYH_C"/>
    <property type="match status" value="1"/>
</dbReference>
<dbReference type="InterPro" id="IPR020630">
    <property type="entry name" value="THF_DH/CycHdrlase_cat_dom"/>
</dbReference>
<comment type="pathway">
    <text evidence="1 11">One-carbon metabolism; tetrahydrofolate interconversion.</text>
</comment>
<comment type="similarity">
    <text evidence="11">Belongs to the tetrahydrofolate dehydrogenase/cyclohydrolase family.</text>
</comment>
<organism evidence="14 15">
    <name type="scientific">Segatella cerevisiae</name>
    <dbReference type="NCBI Taxonomy" id="2053716"/>
    <lineage>
        <taxon>Bacteria</taxon>
        <taxon>Pseudomonadati</taxon>
        <taxon>Bacteroidota</taxon>
        <taxon>Bacteroidia</taxon>
        <taxon>Bacteroidales</taxon>
        <taxon>Prevotellaceae</taxon>
        <taxon>Segatella</taxon>
    </lineage>
</organism>
<dbReference type="InterPro" id="IPR020631">
    <property type="entry name" value="THF_DH/CycHdrlase_NAD-bd_dom"/>
</dbReference>
<evidence type="ECO:0000256" key="7">
    <source>
        <dbReference type="ARBA" id="ARBA00023002"/>
    </source>
</evidence>
<keyword evidence="7 11" id="KW-0560">Oxidoreductase</keyword>
<protein>
    <recommendedName>
        <fullName evidence="11">Bifunctional protein FolD</fullName>
    </recommendedName>
    <domain>
        <recommendedName>
            <fullName evidence="11">Methylenetetrahydrofolate dehydrogenase</fullName>
            <ecNumber evidence="11">1.5.1.5</ecNumber>
        </recommendedName>
    </domain>
    <domain>
        <recommendedName>
            <fullName evidence="11">Methenyltetrahydrofolate cyclohydrolase</fullName>
            <ecNumber evidence="11">3.5.4.9</ecNumber>
        </recommendedName>
    </domain>
</protein>
<comment type="caution">
    <text evidence="14">The sequence shown here is derived from an EMBL/GenBank/DDBJ whole genome shotgun (WGS) entry which is preliminary data.</text>
</comment>
<evidence type="ECO:0000259" key="13">
    <source>
        <dbReference type="Pfam" id="PF02882"/>
    </source>
</evidence>
<dbReference type="HAMAP" id="MF_01576">
    <property type="entry name" value="THF_DHG_CYH"/>
    <property type="match status" value="1"/>
</dbReference>
<evidence type="ECO:0000256" key="5">
    <source>
        <dbReference type="ARBA" id="ARBA00022801"/>
    </source>
</evidence>
<dbReference type="NCBIfam" id="NF010782">
    <property type="entry name" value="PRK14185.1"/>
    <property type="match status" value="1"/>
</dbReference>
<feature type="binding site" evidence="11">
    <location>
        <position position="233"/>
    </location>
    <ligand>
        <name>NADP(+)</name>
        <dbReference type="ChEBI" id="CHEBI:58349"/>
    </ligand>
</feature>
<keyword evidence="10 11" id="KW-0511">Multifunctional enzyme</keyword>
<accession>A0ABT1BZT0</accession>
<dbReference type="PANTHER" id="PTHR48099">
    <property type="entry name" value="C-1-TETRAHYDROFOLATE SYNTHASE, CYTOPLASMIC-RELATED"/>
    <property type="match status" value="1"/>
</dbReference>
<feature type="domain" description="Tetrahydrofolate dehydrogenase/cyclohydrolase catalytic" evidence="12">
    <location>
        <begin position="4"/>
        <end position="119"/>
    </location>
</feature>
<dbReference type="Pfam" id="PF00763">
    <property type="entry name" value="THF_DHG_CYH"/>
    <property type="match status" value="1"/>
</dbReference>
<dbReference type="PRINTS" id="PR00085">
    <property type="entry name" value="THFDHDRGNASE"/>
</dbReference>
<keyword evidence="6 11" id="KW-0521">NADP</keyword>
<evidence type="ECO:0000313" key="14">
    <source>
        <dbReference type="EMBL" id="MCO6026588.1"/>
    </source>
</evidence>
<dbReference type="CDD" id="cd01080">
    <property type="entry name" value="NAD_bind_m-THF_DH_Cyclohyd"/>
    <property type="match status" value="1"/>
</dbReference>
<keyword evidence="8 11" id="KW-0368">Histidine biosynthesis</keyword>
<dbReference type="InterPro" id="IPR020867">
    <property type="entry name" value="THF_DH/CycHdrlase_CS"/>
</dbReference>
<evidence type="ECO:0000256" key="10">
    <source>
        <dbReference type="ARBA" id="ARBA00023268"/>
    </source>
</evidence>
<comment type="function">
    <text evidence="11">Catalyzes the oxidation of 5,10-methylenetetrahydrofolate to 5,10-methenyltetrahydrofolate and then the hydrolysis of 5,10-methenyltetrahydrofolate to 10-formyltetrahydrofolate.</text>
</comment>
<proteinExistence type="inferred from homology"/>
<keyword evidence="5 11" id="KW-0378">Hydrolase</keyword>
<keyword evidence="2 11" id="KW-0554">One-carbon metabolism</keyword>
<reference evidence="14 15" key="1">
    <citation type="submission" date="2022-06" db="EMBL/GenBank/DDBJ databases">
        <title>A taxonomic note on the genus Prevotella: Description of four novel genera and emended description of the genera Hallella and Xylanibacter.</title>
        <authorList>
            <person name="Hitch T.C.A."/>
        </authorList>
    </citation>
    <scope>NUCLEOTIDE SEQUENCE [LARGE SCALE GENOMIC DNA]</scope>
    <source>
        <strain evidence="14 15">DSM 100619</strain>
    </source>
</reference>
<evidence type="ECO:0000256" key="2">
    <source>
        <dbReference type="ARBA" id="ARBA00022563"/>
    </source>
</evidence>
<comment type="catalytic activity">
    <reaction evidence="11">
        <text>(6R)-5,10-methenyltetrahydrofolate + H2O = (6R)-10-formyltetrahydrofolate + H(+)</text>
        <dbReference type="Rhea" id="RHEA:23700"/>
        <dbReference type="ChEBI" id="CHEBI:15377"/>
        <dbReference type="ChEBI" id="CHEBI:15378"/>
        <dbReference type="ChEBI" id="CHEBI:57455"/>
        <dbReference type="ChEBI" id="CHEBI:195366"/>
        <dbReference type="EC" id="3.5.4.9"/>
    </reaction>
</comment>
<dbReference type="Gene3D" id="3.40.50.10860">
    <property type="entry name" value="Leucine Dehydrogenase, chain A, domain 1"/>
    <property type="match status" value="1"/>
</dbReference>
<feature type="binding site" evidence="11">
    <location>
        <begin position="164"/>
        <end position="166"/>
    </location>
    <ligand>
        <name>NADP(+)</name>
        <dbReference type="ChEBI" id="CHEBI:58349"/>
    </ligand>
</feature>
<keyword evidence="3 11" id="KW-0028">Amino-acid biosynthesis</keyword>
<dbReference type="RefSeq" id="WP_252761937.1">
    <property type="nucleotide sequence ID" value="NZ_JAMXLY010000080.1"/>
</dbReference>
<name>A0ABT1BZT0_9BACT</name>
<gene>
    <name evidence="11 14" type="primary">folD</name>
    <name evidence="14" type="ORF">NG821_12205</name>
</gene>
<evidence type="ECO:0000256" key="6">
    <source>
        <dbReference type="ARBA" id="ARBA00022857"/>
    </source>
</evidence>
<dbReference type="PROSITE" id="PS00767">
    <property type="entry name" value="THF_DHG_CYH_2"/>
    <property type="match status" value="1"/>
</dbReference>
<comment type="caution">
    <text evidence="11">Lacks conserved residue(s) required for the propagation of feature annotation.</text>
</comment>
<dbReference type="EC" id="1.5.1.5" evidence="11"/>
<keyword evidence="4 11" id="KW-0658">Purine biosynthesis</keyword>